<dbReference type="EMBL" id="JBHSJG010000056">
    <property type="protein sequence ID" value="MFC4990016.1"/>
    <property type="molecule type" value="Genomic_DNA"/>
</dbReference>
<protein>
    <submittedName>
        <fullName evidence="2">DUF2795 domain-containing protein</fullName>
    </submittedName>
</protein>
<dbReference type="Proteomes" id="UP001595925">
    <property type="component" value="Unassembled WGS sequence"/>
</dbReference>
<name>A0ABD5QK17_9EURY</name>
<evidence type="ECO:0000256" key="1">
    <source>
        <dbReference type="SAM" id="MobiDB-lite"/>
    </source>
</evidence>
<gene>
    <name evidence="2" type="ORF">ACFPFO_20065</name>
</gene>
<evidence type="ECO:0000313" key="3">
    <source>
        <dbReference type="Proteomes" id="UP001595925"/>
    </source>
</evidence>
<feature type="region of interest" description="Disordered" evidence="1">
    <location>
        <begin position="66"/>
        <end position="95"/>
    </location>
</feature>
<reference evidence="2 3" key="1">
    <citation type="journal article" date="2019" name="Int. J. Syst. Evol. Microbiol.">
        <title>The Global Catalogue of Microorganisms (GCM) 10K type strain sequencing project: providing services to taxonomists for standard genome sequencing and annotation.</title>
        <authorList>
            <consortium name="The Broad Institute Genomics Platform"/>
            <consortium name="The Broad Institute Genome Sequencing Center for Infectious Disease"/>
            <person name="Wu L."/>
            <person name="Ma J."/>
        </authorList>
    </citation>
    <scope>NUCLEOTIDE SEQUENCE [LARGE SCALE GENOMIC DNA]</scope>
    <source>
        <strain evidence="2 3">CGMCC 1.15824</strain>
    </source>
</reference>
<accession>A0ABD5QK17</accession>
<keyword evidence="3" id="KW-1185">Reference proteome</keyword>
<evidence type="ECO:0000313" key="2">
    <source>
        <dbReference type="EMBL" id="MFC4990016.1"/>
    </source>
</evidence>
<dbReference type="InterPro" id="IPR043899">
    <property type="entry name" value="DUF5789"/>
</dbReference>
<proteinExistence type="predicted"/>
<dbReference type="Pfam" id="PF19102">
    <property type="entry name" value="DUF5789"/>
    <property type="match status" value="1"/>
</dbReference>
<dbReference type="AlphaFoldDB" id="A0ABD5QK17"/>
<sequence length="95" mass="10247">MLHERIGELVADQEYPATTGDLIDAHGDRSLELQNGSETVGEALAHLPEERFDSPEEARDTLYAAVSGKAIGRPGYSDRDPTPPGSREGPEPVSF</sequence>
<dbReference type="RefSeq" id="WP_224827693.1">
    <property type="nucleotide sequence ID" value="NZ_JAIVEF010000002.1"/>
</dbReference>
<organism evidence="2 3">
    <name type="scientific">Saliphagus infecundisoli</name>
    <dbReference type="NCBI Taxonomy" id="1849069"/>
    <lineage>
        <taxon>Archaea</taxon>
        <taxon>Methanobacteriati</taxon>
        <taxon>Methanobacteriota</taxon>
        <taxon>Stenosarchaea group</taxon>
        <taxon>Halobacteria</taxon>
        <taxon>Halobacteriales</taxon>
        <taxon>Natrialbaceae</taxon>
        <taxon>Saliphagus</taxon>
    </lineage>
</organism>
<comment type="caution">
    <text evidence="2">The sequence shown here is derived from an EMBL/GenBank/DDBJ whole genome shotgun (WGS) entry which is preliminary data.</text>
</comment>